<dbReference type="InterPro" id="IPR050145">
    <property type="entry name" value="Centrin_CML-like"/>
</dbReference>
<accession>A0ABQ9F9X7</accession>
<dbReference type="EMBL" id="JARBDR010000342">
    <property type="protein sequence ID" value="KAJ8314159.1"/>
    <property type="molecule type" value="Genomic_DNA"/>
</dbReference>
<dbReference type="SMART" id="SM00054">
    <property type="entry name" value="EFh"/>
    <property type="match status" value="3"/>
</dbReference>
<dbReference type="Proteomes" id="UP001217089">
    <property type="component" value="Unassembled WGS sequence"/>
</dbReference>
<feature type="domain" description="EF-hand" evidence="3">
    <location>
        <begin position="148"/>
        <end position="177"/>
    </location>
</feature>
<name>A0ABQ9F9X7_TEGGR</name>
<dbReference type="SUPFAM" id="SSF47473">
    <property type="entry name" value="EF-hand"/>
    <property type="match status" value="1"/>
</dbReference>
<evidence type="ECO:0000256" key="2">
    <source>
        <dbReference type="ARBA" id="ARBA00022837"/>
    </source>
</evidence>
<evidence type="ECO:0000313" key="5">
    <source>
        <dbReference type="Proteomes" id="UP001217089"/>
    </source>
</evidence>
<dbReference type="InterPro" id="IPR018247">
    <property type="entry name" value="EF_Hand_1_Ca_BS"/>
</dbReference>
<dbReference type="PROSITE" id="PS00018">
    <property type="entry name" value="EF_HAND_1"/>
    <property type="match status" value="3"/>
</dbReference>
<dbReference type="PROSITE" id="PS50222">
    <property type="entry name" value="EF_HAND_2"/>
    <property type="match status" value="3"/>
</dbReference>
<dbReference type="Pfam" id="PF13499">
    <property type="entry name" value="EF-hand_7"/>
    <property type="match status" value="2"/>
</dbReference>
<organism evidence="4 5">
    <name type="scientific">Tegillarca granosa</name>
    <name type="common">Malaysian cockle</name>
    <name type="synonym">Anadara granosa</name>
    <dbReference type="NCBI Taxonomy" id="220873"/>
    <lineage>
        <taxon>Eukaryota</taxon>
        <taxon>Metazoa</taxon>
        <taxon>Spiralia</taxon>
        <taxon>Lophotrochozoa</taxon>
        <taxon>Mollusca</taxon>
        <taxon>Bivalvia</taxon>
        <taxon>Autobranchia</taxon>
        <taxon>Pteriomorphia</taxon>
        <taxon>Arcoida</taxon>
        <taxon>Arcoidea</taxon>
        <taxon>Arcidae</taxon>
        <taxon>Tegillarca</taxon>
    </lineage>
</organism>
<feature type="domain" description="EF-hand" evidence="3">
    <location>
        <begin position="41"/>
        <end position="76"/>
    </location>
</feature>
<dbReference type="PANTHER" id="PTHR23050">
    <property type="entry name" value="CALCIUM BINDING PROTEIN"/>
    <property type="match status" value="1"/>
</dbReference>
<dbReference type="Gene3D" id="1.10.238.10">
    <property type="entry name" value="EF-hand"/>
    <property type="match status" value="2"/>
</dbReference>
<keyword evidence="5" id="KW-1185">Reference proteome</keyword>
<evidence type="ECO:0000259" key="3">
    <source>
        <dbReference type="PROSITE" id="PS50222"/>
    </source>
</evidence>
<keyword evidence="2" id="KW-0106">Calcium</keyword>
<protein>
    <recommendedName>
        <fullName evidence="3">EF-hand domain-containing protein</fullName>
    </recommendedName>
</protein>
<proteinExistence type="predicted"/>
<keyword evidence="1" id="KW-0677">Repeat</keyword>
<evidence type="ECO:0000313" key="4">
    <source>
        <dbReference type="EMBL" id="KAJ8314159.1"/>
    </source>
</evidence>
<reference evidence="4 5" key="1">
    <citation type="submission" date="2022-12" db="EMBL/GenBank/DDBJ databases">
        <title>Chromosome-level genome of Tegillarca granosa.</title>
        <authorList>
            <person name="Kim J."/>
        </authorList>
    </citation>
    <scope>NUCLEOTIDE SEQUENCE [LARGE SCALE GENOMIC DNA]</scope>
    <source>
        <strain evidence="4">Teg-2019</strain>
        <tissue evidence="4">Adductor muscle</tissue>
    </source>
</reference>
<evidence type="ECO:0000256" key="1">
    <source>
        <dbReference type="ARBA" id="ARBA00022737"/>
    </source>
</evidence>
<sequence length="177" mass="20190">MYIIKNCCFIRDEYFALNRSLAQSVVIHTLFSKMSQQKLQQQQQKFADLFKQLDKSGDGVLTVQELKRGLKEVYGAEVDDKTCIDMFMGIDSDDDQKCTCDEFVKEMCKGSRQEAFKEKFNSADADGSGKLDKAEITRIVKEVNATGITEEEIEKIIAEVDKNNDGQIDYKEFMAMC</sequence>
<comment type="caution">
    <text evidence="4">The sequence shown here is derived from an EMBL/GenBank/DDBJ whole genome shotgun (WGS) entry which is preliminary data.</text>
</comment>
<dbReference type="InterPro" id="IPR002048">
    <property type="entry name" value="EF_hand_dom"/>
</dbReference>
<feature type="domain" description="EF-hand" evidence="3">
    <location>
        <begin position="111"/>
        <end position="146"/>
    </location>
</feature>
<dbReference type="InterPro" id="IPR011992">
    <property type="entry name" value="EF-hand-dom_pair"/>
</dbReference>
<gene>
    <name evidence="4" type="ORF">KUTeg_008720</name>
</gene>